<proteinExistence type="predicted"/>
<dbReference type="Proteomes" id="UP001174934">
    <property type="component" value="Unassembled WGS sequence"/>
</dbReference>
<dbReference type="EMBL" id="JAULSR010000002">
    <property type="protein sequence ID" value="KAK0629543.1"/>
    <property type="molecule type" value="Genomic_DNA"/>
</dbReference>
<reference evidence="2" key="1">
    <citation type="submission" date="2023-06" db="EMBL/GenBank/DDBJ databases">
        <title>Genome-scale phylogeny and comparative genomics of the fungal order Sordariales.</title>
        <authorList>
            <consortium name="Lawrence Berkeley National Laboratory"/>
            <person name="Hensen N."/>
            <person name="Bonometti L."/>
            <person name="Westerberg I."/>
            <person name="Brannstrom I.O."/>
            <person name="Guillou S."/>
            <person name="Cros-Aarteil S."/>
            <person name="Calhoun S."/>
            <person name="Haridas S."/>
            <person name="Kuo A."/>
            <person name="Mondo S."/>
            <person name="Pangilinan J."/>
            <person name="Riley R."/>
            <person name="LaButti K."/>
            <person name="Andreopoulos B."/>
            <person name="Lipzen A."/>
            <person name="Chen C."/>
            <person name="Yanf M."/>
            <person name="Daum C."/>
            <person name="Ng V."/>
            <person name="Clum A."/>
            <person name="Steindorff A."/>
            <person name="Ohm R."/>
            <person name="Martin F."/>
            <person name="Silar P."/>
            <person name="Natvig D."/>
            <person name="Lalanne C."/>
            <person name="Gautier V."/>
            <person name="Ament-velasquez S.L."/>
            <person name="Kruys A."/>
            <person name="Hutchinson M.I."/>
            <person name="Powell A.J."/>
            <person name="Barry K."/>
            <person name="Miller A.N."/>
            <person name="Grigoriev I.V."/>
            <person name="Debuchy R."/>
            <person name="Gladieux P."/>
            <person name="Thoren M.H."/>
            <person name="Johannesson H."/>
        </authorList>
    </citation>
    <scope>NUCLEOTIDE SEQUENCE</scope>
    <source>
        <strain evidence="2">SMH3391-2</strain>
    </source>
</reference>
<protein>
    <recommendedName>
        <fullName evidence="4">Allergen</fullName>
    </recommendedName>
</protein>
<keyword evidence="3" id="KW-1185">Reference proteome</keyword>
<feature type="region of interest" description="Disordered" evidence="1">
    <location>
        <begin position="183"/>
        <end position="264"/>
    </location>
</feature>
<evidence type="ECO:0008006" key="4">
    <source>
        <dbReference type="Google" id="ProtNLM"/>
    </source>
</evidence>
<feature type="compositionally biased region" description="Basic and acidic residues" evidence="1">
    <location>
        <begin position="1"/>
        <end position="31"/>
    </location>
</feature>
<evidence type="ECO:0000313" key="3">
    <source>
        <dbReference type="Proteomes" id="UP001174934"/>
    </source>
</evidence>
<organism evidence="2 3">
    <name type="scientific">Bombardia bombarda</name>
    <dbReference type="NCBI Taxonomy" id="252184"/>
    <lineage>
        <taxon>Eukaryota</taxon>
        <taxon>Fungi</taxon>
        <taxon>Dikarya</taxon>
        <taxon>Ascomycota</taxon>
        <taxon>Pezizomycotina</taxon>
        <taxon>Sordariomycetes</taxon>
        <taxon>Sordariomycetidae</taxon>
        <taxon>Sordariales</taxon>
        <taxon>Lasiosphaeriaceae</taxon>
        <taxon>Bombardia</taxon>
    </lineage>
</organism>
<feature type="compositionally biased region" description="Polar residues" evidence="1">
    <location>
        <begin position="208"/>
        <end position="218"/>
    </location>
</feature>
<gene>
    <name evidence="2" type="ORF">B0T17DRAFT_525741</name>
</gene>
<feature type="compositionally biased region" description="Low complexity" evidence="1">
    <location>
        <begin position="226"/>
        <end position="237"/>
    </location>
</feature>
<comment type="caution">
    <text evidence="2">The sequence shown here is derived from an EMBL/GenBank/DDBJ whole genome shotgun (WGS) entry which is preliminary data.</text>
</comment>
<sequence length="264" mass="29042">MDRHNNSANEALRDVERKAGHHDTTVHEEVRPAVTQETVKPTKHQEIKTAIDKEVHQDHYHQTVQPVFGKEVLPEKHKHNVAAVENREFDNRNKDETSRFLASESGKLRDERHVTDTTHTTSRAPVVQGEHVHHHIHETVQPVLHKETIQPEVVHTTVPIHEGGVLGGGKERFDAFEGCAKGTHREGCGHAQGSGPARSGMSGITGIEQASSTNTGSGINRPAANQQTAHTTESTTTQHKKPSLMDKLNPMTDADGDGKKGFMS</sequence>
<feature type="region of interest" description="Disordered" evidence="1">
    <location>
        <begin position="1"/>
        <end position="44"/>
    </location>
</feature>
<dbReference type="PANTHER" id="PTHR38703">
    <property type="entry name" value="CHROMOSOME 8, WHOLE GENOME SHOTGUN SEQUENCE"/>
    <property type="match status" value="1"/>
</dbReference>
<name>A0AA40C9U9_9PEZI</name>
<evidence type="ECO:0000313" key="2">
    <source>
        <dbReference type="EMBL" id="KAK0629543.1"/>
    </source>
</evidence>
<dbReference type="PANTHER" id="PTHR38703:SF1">
    <property type="entry name" value="ALLERGEN"/>
    <property type="match status" value="1"/>
</dbReference>
<evidence type="ECO:0000256" key="1">
    <source>
        <dbReference type="SAM" id="MobiDB-lite"/>
    </source>
</evidence>
<accession>A0AA40C9U9</accession>
<dbReference type="AlphaFoldDB" id="A0AA40C9U9"/>